<dbReference type="RefSeq" id="WP_405196644.1">
    <property type="nucleotide sequence ID" value="NZ_JADEXN010000064.1"/>
</dbReference>
<evidence type="ECO:0000256" key="1">
    <source>
        <dbReference type="SAM" id="MobiDB-lite"/>
    </source>
</evidence>
<keyword evidence="5" id="KW-1185">Reference proteome</keyword>
<dbReference type="InterPro" id="IPR018253">
    <property type="entry name" value="DnaJ_domain_CS"/>
</dbReference>
<evidence type="ECO:0000256" key="2">
    <source>
        <dbReference type="SAM" id="Phobius"/>
    </source>
</evidence>
<keyword evidence="2" id="KW-0812">Transmembrane</keyword>
<gene>
    <name evidence="4" type="ORF">IQ235_05310</name>
</gene>
<dbReference type="AlphaFoldDB" id="A0A928Z757"/>
<evidence type="ECO:0000313" key="5">
    <source>
        <dbReference type="Proteomes" id="UP000621799"/>
    </source>
</evidence>
<keyword evidence="2" id="KW-0472">Membrane</keyword>
<comment type="caution">
    <text evidence="4">The sequence shown here is derived from an EMBL/GenBank/DDBJ whole genome shotgun (WGS) entry which is preliminary data.</text>
</comment>
<reference evidence="4" key="1">
    <citation type="submission" date="2020-10" db="EMBL/GenBank/DDBJ databases">
        <authorList>
            <person name="Castelo-Branco R."/>
            <person name="Eusebio N."/>
            <person name="Adriana R."/>
            <person name="Vieira A."/>
            <person name="Brugerolle De Fraissinette N."/>
            <person name="Rezende De Castro R."/>
            <person name="Schneider M.P."/>
            <person name="Vasconcelos V."/>
            <person name="Leao P.N."/>
        </authorList>
    </citation>
    <scope>NUCLEOTIDE SEQUENCE</scope>
    <source>
        <strain evidence="4">LEGE 11467</strain>
    </source>
</reference>
<dbReference type="EMBL" id="JADEXN010000064">
    <property type="protein sequence ID" value="MBE9040210.1"/>
    <property type="molecule type" value="Genomic_DNA"/>
</dbReference>
<feature type="transmembrane region" description="Helical" evidence="2">
    <location>
        <begin position="112"/>
        <end position="135"/>
    </location>
</feature>
<name>A0A928Z757_9CYAN</name>
<dbReference type="PANTHER" id="PTHR44825:SF1">
    <property type="entry name" value="DNAJ HOMOLOG SUBFAMILY C MEMBER 4"/>
    <property type="match status" value="1"/>
</dbReference>
<dbReference type="InterPro" id="IPR036869">
    <property type="entry name" value="J_dom_sf"/>
</dbReference>
<evidence type="ECO:0000313" key="4">
    <source>
        <dbReference type="EMBL" id="MBE9040210.1"/>
    </source>
</evidence>
<keyword evidence="2" id="KW-1133">Transmembrane helix</keyword>
<dbReference type="Pfam" id="PF00226">
    <property type="entry name" value="DnaJ"/>
    <property type="match status" value="1"/>
</dbReference>
<accession>A0A928Z757</accession>
<evidence type="ECO:0000259" key="3">
    <source>
        <dbReference type="PROSITE" id="PS50076"/>
    </source>
</evidence>
<proteinExistence type="predicted"/>
<dbReference type="Proteomes" id="UP000621799">
    <property type="component" value="Unassembled WGS sequence"/>
</dbReference>
<feature type="region of interest" description="Disordered" evidence="1">
    <location>
        <begin position="72"/>
        <end position="102"/>
    </location>
</feature>
<dbReference type="PRINTS" id="PR00625">
    <property type="entry name" value="JDOMAIN"/>
</dbReference>
<dbReference type="PROSITE" id="PS00636">
    <property type="entry name" value="DNAJ_1"/>
    <property type="match status" value="1"/>
</dbReference>
<dbReference type="InterPro" id="IPR001623">
    <property type="entry name" value="DnaJ_domain"/>
</dbReference>
<organism evidence="4 5">
    <name type="scientific">Zarconia navalis LEGE 11467</name>
    <dbReference type="NCBI Taxonomy" id="1828826"/>
    <lineage>
        <taxon>Bacteria</taxon>
        <taxon>Bacillati</taxon>
        <taxon>Cyanobacteriota</taxon>
        <taxon>Cyanophyceae</taxon>
        <taxon>Oscillatoriophycideae</taxon>
        <taxon>Oscillatoriales</taxon>
        <taxon>Oscillatoriales incertae sedis</taxon>
        <taxon>Zarconia</taxon>
        <taxon>Zarconia navalis</taxon>
    </lineage>
</organism>
<dbReference type="PANTHER" id="PTHR44825">
    <property type="match status" value="1"/>
</dbReference>
<dbReference type="SMART" id="SM00271">
    <property type="entry name" value="DnaJ"/>
    <property type="match status" value="1"/>
</dbReference>
<dbReference type="SUPFAM" id="SSF46565">
    <property type="entry name" value="Chaperone J-domain"/>
    <property type="match status" value="1"/>
</dbReference>
<dbReference type="InterPro" id="IPR052763">
    <property type="entry name" value="DnaJ_C4"/>
</dbReference>
<dbReference type="Gene3D" id="1.10.287.110">
    <property type="entry name" value="DnaJ domain"/>
    <property type="match status" value="1"/>
</dbReference>
<dbReference type="PROSITE" id="PS50076">
    <property type="entry name" value="DNAJ_2"/>
    <property type="match status" value="1"/>
</dbReference>
<dbReference type="CDD" id="cd06257">
    <property type="entry name" value="DnaJ"/>
    <property type="match status" value="1"/>
</dbReference>
<protein>
    <submittedName>
        <fullName evidence="4">J domain-containing protein</fullName>
    </submittedName>
</protein>
<sequence>MLAARYYTVLGLHPSASAFEIRRAYRKLSKRYHPDTTELPLSVATPKFQQLNEAYATLGNRERRAVYDERIRHSQAGFPRPSELDRPEDSSSPIRDSAYLDPTERPLSSGEVFVLFLMGLTLIGCLLLAISIAYLRGDPL</sequence>
<feature type="domain" description="J" evidence="3">
    <location>
        <begin position="5"/>
        <end position="71"/>
    </location>
</feature>